<dbReference type="PROSITE" id="PS51186">
    <property type="entry name" value="GNAT"/>
    <property type="match status" value="1"/>
</dbReference>
<evidence type="ECO:0000313" key="5">
    <source>
        <dbReference type="Proteomes" id="UP000563524"/>
    </source>
</evidence>
<sequence>MREPVIRTVDPSEAEALATMSRRTFIATFASGNTAEDMTAYVERSFSAEKMRKELTTPGSTFYFLEAEDGPVGYLKVNVGDAQTEQLPGDTLEIERIYVEADRQGEGFGKALLDFALAEARRAGREAVWLGVWENNPKAIAFYERKGFVPFGAHDFTVGADVQTDILMRLELP</sequence>
<dbReference type="InterPro" id="IPR016181">
    <property type="entry name" value="Acyl_CoA_acyltransferase"/>
</dbReference>
<keyword evidence="4" id="KW-0687">Ribonucleoprotein</keyword>
<keyword evidence="2" id="KW-0012">Acyltransferase</keyword>
<dbReference type="GO" id="GO:0016747">
    <property type="term" value="F:acyltransferase activity, transferring groups other than amino-acyl groups"/>
    <property type="evidence" value="ECO:0007669"/>
    <property type="project" value="InterPro"/>
</dbReference>
<accession>A0A840I2D7</accession>
<dbReference type="SUPFAM" id="SSF55729">
    <property type="entry name" value="Acyl-CoA N-acyltransferases (Nat)"/>
    <property type="match status" value="1"/>
</dbReference>
<dbReference type="CDD" id="cd04301">
    <property type="entry name" value="NAT_SF"/>
    <property type="match status" value="1"/>
</dbReference>
<protein>
    <submittedName>
        <fullName evidence="4">Ribosomal protein S18 acetylase RimI-like enzyme</fullName>
    </submittedName>
</protein>
<evidence type="ECO:0000256" key="2">
    <source>
        <dbReference type="ARBA" id="ARBA00023315"/>
    </source>
</evidence>
<reference evidence="4 5" key="1">
    <citation type="submission" date="2020-08" db="EMBL/GenBank/DDBJ databases">
        <title>Genomic Encyclopedia of Type Strains, Phase IV (KMG-IV): sequencing the most valuable type-strain genomes for metagenomic binning, comparative biology and taxonomic classification.</title>
        <authorList>
            <person name="Goeker M."/>
        </authorList>
    </citation>
    <scope>NUCLEOTIDE SEQUENCE [LARGE SCALE GENOMIC DNA]</scope>
    <source>
        <strain evidence="4 5">DSM 102850</strain>
    </source>
</reference>
<dbReference type="RefSeq" id="WP_183816127.1">
    <property type="nucleotide sequence ID" value="NZ_JACHOB010000001.1"/>
</dbReference>
<organism evidence="4 5">
    <name type="scientific">Parvularcula dongshanensis</name>
    <dbReference type="NCBI Taxonomy" id="1173995"/>
    <lineage>
        <taxon>Bacteria</taxon>
        <taxon>Pseudomonadati</taxon>
        <taxon>Pseudomonadota</taxon>
        <taxon>Alphaproteobacteria</taxon>
        <taxon>Parvularculales</taxon>
        <taxon>Parvularculaceae</taxon>
        <taxon>Parvularcula</taxon>
    </lineage>
</organism>
<gene>
    <name evidence="4" type="ORF">GGQ59_000858</name>
</gene>
<dbReference type="GO" id="GO:0005840">
    <property type="term" value="C:ribosome"/>
    <property type="evidence" value="ECO:0007669"/>
    <property type="project" value="UniProtKB-KW"/>
</dbReference>
<feature type="domain" description="N-acetyltransferase" evidence="3">
    <location>
        <begin position="4"/>
        <end position="173"/>
    </location>
</feature>
<dbReference type="InterPro" id="IPR000182">
    <property type="entry name" value="GNAT_dom"/>
</dbReference>
<comment type="caution">
    <text evidence="4">The sequence shown here is derived from an EMBL/GenBank/DDBJ whole genome shotgun (WGS) entry which is preliminary data.</text>
</comment>
<keyword evidence="5" id="KW-1185">Reference proteome</keyword>
<evidence type="ECO:0000313" key="4">
    <source>
        <dbReference type="EMBL" id="MBB4658358.1"/>
    </source>
</evidence>
<evidence type="ECO:0000256" key="1">
    <source>
        <dbReference type="ARBA" id="ARBA00022679"/>
    </source>
</evidence>
<dbReference type="Proteomes" id="UP000563524">
    <property type="component" value="Unassembled WGS sequence"/>
</dbReference>
<dbReference type="PANTHER" id="PTHR43877">
    <property type="entry name" value="AMINOALKYLPHOSPHONATE N-ACETYLTRANSFERASE-RELATED-RELATED"/>
    <property type="match status" value="1"/>
</dbReference>
<dbReference type="Gene3D" id="3.40.630.30">
    <property type="match status" value="1"/>
</dbReference>
<evidence type="ECO:0000259" key="3">
    <source>
        <dbReference type="PROSITE" id="PS51186"/>
    </source>
</evidence>
<name>A0A840I2D7_9PROT</name>
<dbReference type="EMBL" id="JACHOB010000001">
    <property type="protein sequence ID" value="MBB4658358.1"/>
    <property type="molecule type" value="Genomic_DNA"/>
</dbReference>
<dbReference type="InterPro" id="IPR050832">
    <property type="entry name" value="Bact_Acetyltransf"/>
</dbReference>
<dbReference type="Pfam" id="PF00583">
    <property type="entry name" value="Acetyltransf_1"/>
    <property type="match status" value="1"/>
</dbReference>
<dbReference type="AlphaFoldDB" id="A0A840I2D7"/>
<proteinExistence type="predicted"/>
<keyword evidence="4" id="KW-0689">Ribosomal protein</keyword>
<keyword evidence="1" id="KW-0808">Transferase</keyword>